<reference evidence="2 3" key="1">
    <citation type="journal article" date="2018" name="Mol. Biol. Evol.">
        <title>Broad Genomic Sampling Reveals a Smut Pathogenic Ancestry of the Fungal Clade Ustilaginomycotina.</title>
        <authorList>
            <person name="Kijpornyongpan T."/>
            <person name="Mondo S.J."/>
            <person name="Barry K."/>
            <person name="Sandor L."/>
            <person name="Lee J."/>
            <person name="Lipzen A."/>
            <person name="Pangilinan J."/>
            <person name="LaButti K."/>
            <person name="Hainaut M."/>
            <person name="Henrissat B."/>
            <person name="Grigoriev I.V."/>
            <person name="Spatafora J.W."/>
            <person name="Aime M.C."/>
        </authorList>
    </citation>
    <scope>NUCLEOTIDE SEQUENCE [LARGE SCALE GENOMIC DNA]</scope>
    <source>
        <strain evidence="2 3">MCA 4198</strain>
    </source>
</reference>
<dbReference type="AlphaFoldDB" id="A0A316YXG4"/>
<gene>
    <name evidence="2" type="ORF">FA10DRAFT_283807</name>
</gene>
<feature type="region of interest" description="Disordered" evidence="1">
    <location>
        <begin position="189"/>
        <end position="252"/>
    </location>
</feature>
<keyword evidence="3" id="KW-1185">Reference proteome</keyword>
<evidence type="ECO:0000313" key="3">
    <source>
        <dbReference type="Proteomes" id="UP000245768"/>
    </source>
</evidence>
<dbReference type="RefSeq" id="XP_025381408.1">
    <property type="nucleotide sequence ID" value="XM_025523871.1"/>
</dbReference>
<feature type="compositionally biased region" description="Acidic residues" evidence="1">
    <location>
        <begin position="199"/>
        <end position="208"/>
    </location>
</feature>
<feature type="compositionally biased region" description="Low complexity" evidence="1">
    <location>
        <begin position="113"/>
        <end position="125"/>
    </location>
</feature>
<name>A0A316YXG4_9BASI</name>
<feature type="compositionally biased region" description="Acidic residues" evidence="1">
    <location>
        <begin position="15"/>
        <end position="36"/>
    </location>
</feature>
<organism evidence="2 3">
    <name type="scientific">Acaromyces ingoldii</name>
    <dbReference type="NCBI Taxonomy" id="215250"/>
    <lineage>
        <taxon>Eukaryota</taxon>
        <taxon>Fungi</taxon>
        <taxon>Dikarya</taxon>
        <taxon>Basidiomycota</taxon>
        <taxon>Ustilaginomycotina</taxon>
        <taxon>Exobasidiomycetes</taxon>
        <taxon>Exobasidiales</taxon>
        <taxon>Cryptobasidiaceae</taxon>
        <taxon>Acaromyces</taxon>
    </lineage>
</organism>
<dbReference type="InParanoid" id="A0A316YXG4"/>
<feature type="region of interest" description="Disordered" evidence="1">
    <location>
        <begin position="1"/>
        <end position="40"/>
    </location>
</feature>
<dbReference type="GeneID" id="37045787"/>
<feature type="region of interest" description="Disordered" evidence="1">
    <location>
        <begin position="113"/>
        <end position="148"/>
    </location>
</feature>
<feature type="compositionally biased region" description="Low complexity" evidence="1">
    <location>
        <begin position="212"/>
        <end position="223"/>
    </location>
</feature>
<sequence length="252" mass="28008">MYARSGLGRGSTTGIEDDGDDEDEDEDEANEEDLDEDPVRVTVVSVRDYDYEEEAYLETQDWTALATAAKPLHDGQEGDYEEEYADHFSAEPLSSTFSAHYSTATHAIESIESSTASLSSNGSASQEETQWFEHVFESLSAEEQDKEQEVAAAIGVEGHEEDNDDREAALRRLLSEEIWPSSSIVWDEELPSLIHDGSDEGEDSDSEDERSTSYASSPPSDSPIAMAKNVREERHQHHYTTFPSSVDQSLLL</sequence>
<proteinExistence type="predicted"/>
<dbReference type="Proteomes" id="UP000245768">
    <property type="component" value="Unassembled WGS sequence"/>
</dbReference>
<evidence type="ECO:0000256" key="1">
    <source>
        <dbReference type="SAM" id="MobiDB-lite"/>
    </source>
</evidence>
<protein>
    <submittedName>
        <fullName evidence="2">Uncharacterized protein</fullName>
    </submittedName>
</protein>
<feature type="compositionally biased region" description="Polar residues" evidence="1">
    <location>
        <begin position="239"/>
        <end position="252"/>
    </location>
</feature>
<dbReference type="EMBL" id="KZ819634">
    <property type="protein sequence ID" value="PWN94210.1"/>
    <property type="molecule type" value="Genomic_DNA"/>
</dbReference>
<evidence type="ECO:0000313" key="2">
    <source>
        <dbReference type="EMBL" id="PWN94210.1"/>
    </source>
</evidence>
<accession>A0A316YXG4</accession>